<dbReference type="KEGG" id="char:105890585"/>
<keyword evidence="2" id="KW-1133">Transmembrane helix</keyword>
<evidence type="ECO:0000256" key="1">
    <source>
        <dbReference type="SAM" id="MobiDB-lite"/>
    </source>
</evidence>
<dbReference type="RefSeq" id="XP_031429938.1">
    <property type="nucleotide sequence ID" value="XM_031574078.1"/>
</dbReference>
<evidence type="ECO:0000256" key="2">
    <source>
        <dbReference type="SAM" id="Phobius"/>
    </source>
</evidence>
<dbReference type="GO" id="GO:0042392">
    <property type="term" value="F:sphingosine-1-phosphate phosphatase activity"/>
    <property type="evidence" value="ECO:0007669"/>
    <property type="project" value="TreeGrafter"/>
</dbReference>
<organism evidence="4 5">
    <name type="scientific">Clupea harengus</name>
    <name type="common">Atlantic herring</name>
    <dbReference type="NCBI Taxonomy" id="7950"/>
    <lineage>
        <taxon>Eukaryota</taxon>
        <taxon>Metazoa</taxon>
        <taxon>Chordata</taxon>
        <taxon>Craniata</taxon>
        <taxon>Vertebrata</taxon>
        <taxon>Euteleostomi</taxon>
        <taxon>Actinopterygii</taxon>
        <taxon>Neopterygii</taxon>
        <taxon>Teleostei</taxon>
        <taxon>Clupei</taxon>
        <taxon>Clupeiformes</taxon>
        <taxon>Clupeoidei</taxon>
        <taxon>Clupeidae</taxon>
        <taxon>Clupea</taxon>
    </lineage>
</organism>
<dbReference type="SMART" id="SM00014">
    <property type="entry name" value="acidPPc"/>
    <property type="match status" value="1"/>
</dbReference>
<sequence>MRRLAAHLQSSDLVARFQRACGLYPAAGAEENSVHNHRQDDHSRQHRDAGVVHRHRSKEGTVQLSGGTREQDNNSNYTCSVSGSAENYVVRNRSLYFLFLVSAALGNEVFYISFLPCLHWNLDPFLCRRLVNMWAVVMYIGQVLKDVLKLPRPLAPPVVKLETRVAAEYGLPSTHAMAATAISFTLLLSAPERVQFQWEVGVFLAVLLSTLVCLSRLYTGMHSALDVICGVLIAAVVMATSYPLWAWFDRVQLHGRCSPVLAVALPLLLCYCYPGLDHYSTTRGDTTMILGGASGCWLGYWLNERLGVTFEPAGPLLLLLPVPLPSLTCVTFALGAARFAVGLLVLVGTRQSVRWASLALVCRCYGESPGDREARRRKEIEVPYKFMTYGAMGLVNTVLVNRLFLLLGLL</sequence>
<dbReference type="PANTHER" id="PTHR14969">
    <property type="entry name" value="SPHINGOSINE-1-PHOSPHATE PHOSPHOHYDROLASE"/>
    <property type="match status" value="1"/>
</dbReference>
<feature type="compositionally biased region" description="Basic and acidic residues" evidence="1">
    <location>
        <begin position="32"/>
        <end position="51"/>
    </location>
</feature>
<name>A0A6P8FP44_CLUHA</name>
<feature type="transmembrane region" description="Helical" evidence="2">
    <location>
        <begin position="227"/>
        <end position="247"/>
    </location>
</feature>
<evidence type="ECO:0000259" key="3">
    <source>
        <dbReference type="SMART" id="SM00014"/>
    </source>
</evidence>
<dbReference type="PANTHER" id="PTHR14969:SF14">
    <property type="entry name" value="SPHINGOSINE-1-PHOSPHATE PHOSPHATASE 2"/>
    <property type="match status" value="1"/>
</dbReference>
<keyword evidence="2" id="KW-0472">Membrane</keyword>
<evidence type="ECO:0000313" key="4">
    <source>
        <dbReference type="Proteomes" id="UP000515152"/>
    </source>
</evidence>
<evidence type="ECO:0000313" key="5">
    <source>
        <dbReference type="RefSeq" id="XP_031429938.1"/>
    </source>
</evidence>
<feature type="compositionally biased region" description="Polar residues" evidence="1">
    <location>
        <begin position="60"/>
        <end position="75"/>
    </location>
</feature>
<feature type="transmembrane region" description="Helical" evidence="2">
    <location>
        <begin position="386"/>
        <end position="409"/>
    </location>
</feature>
<dbReference type="InterPro" id="IPR000326">
    <property type="entry name" value="PAP2/HPO"/>
</dbReference>
<keyword evidence="4" id="KW-1185">Reference proteome</keyword>
<feature type="region of interest" description="Disordered" evidence="1">
    <location>
        <begin position="32"/>
        <end position="75"/>
    </location>
</feature>
<feature type="transmembrane region" description="Helical" evidence="2">
    <location>
        <begin position="322"/>
        <end position="347"/>
    </location>
</feature>
<dbReference type="Pfam" id="PF01569">
    <property type="entry name" value="PAP2"/>
    <property type="match status" value="1"/>
</dbReference>
<dbReference type="GO" id="GO:0006670">
    <property type="term" value="P:sphingosine metabolic process"/>
    <property type="evidence" value="ECO:0007669"/>
    <property type="project" value="TreeGrafter"/>
</dbReference>
<feature type="domain" description="Phosphatidic acid phosphatase type 2/haloperoxidase" evidence="3">
    <location>
        <begin position="128"/>
        <end position="242"/>
    </location>
</feature>
<dbReference type="CDD" id="cd03388">
    <property type="entry name" value="PAP2_SPPase1"/>
    <property type="match status" value="1"/>
</dbReference>
<keyword evidence="2" id="KW-0812">Transmembrane</keyword>
<feature type="transmembrane region" description="Helical" evidence="2">
    <location>
        <begin position="196"/>
        <end position="215"/>
    </location>
</feature>
<dbReference type="CTD" id="130367"/>
<reference evidence="5" key="1">
    <citation type="submission" date="2025-08" db="UniProtKB">
        <authorList>
            <consortium name="RefSeq"/>
        </authorList>
    </citation>
    <scope>IDENTIFICATION</scope>
</reference>
<dbReference type="InterPro" id="IPR036938">
    <property type="entry name" value="PAP2/HPO_sf"/>
</dbReference>
<dbReference type="GeneID" id="105890585"/>
<dbReference type="OrthoDB" id="301434at2759"/>
<proteinExistence type="predicted"/>
<gene>
    <name evidence="5" type="primary">sgpp2</name>
</gene>
<protein>
    <submittedName>
        <fullName evidence="5">Sphingosine-1-phosphate phosphatase 2</fullName>
    </submittedName>
</protein>
<dbReference type="SUPFAM" id="SSF48317">
    <property type="entry name" value="Acid phosphatase/Vanadium-dependent haloperoxidase"/>
    <property type="match status" value="1"/>
</dbReference>
<dbReference type="Gene3D" id="1.20.144.10">
    <property type="entry name" value="Phosphatidic acid phosphatase type 2/haloperoxidase"/>
    <property type="match status" value="1"/>
</dbReference>
<dbReference type="GO" id="GO:0005789">
    <property type="term" value="C:endoplasmic reticulum membrane"/>
    <property type="evidence" value="ECO:0007669"/>
    <property type="project" value="TreeGrafter"/>
</dbReference>
<feature type="transmembrane region" description="Helical" evidence="2">
    <location>
        <begin position="95"/>
        <end position="115"/>
    </location>
</feature>
<accession>A0A6P8FP44</accession>
<dbReference type="Proteomes" id="UP000515152">
    <property type="component" value="Chromosome 9"/>
</dbReference>
<dbReference type="AlphaFoldDB" id="A0A6P8FP44"/>